<dbReference type="Pfam" id="PF00067">
    <property type="entry name" value="p450"/>
    <property type="match status" value="1"/>
</dbReference>
<evidence type="ECO:0000313" key="9">
    <source>
        <dbReference type="EMBL" id="PMD33396.1"/>
    </source>
</evidence>
<keyword evidence="6 8" id="KW-0503">Monooxygenase</keyword>
<sequence>MTLHKRSSTLSIAIRNAYLSPLSKFPGSKLAAATFWYETYFDVFKGHQYIWQIQKMHEQYGPIIRTNPHDIHINDPDFFDDLYLRRLDKWRWWTRGFSVPTSAGMTVEETVHRKRRGAMNPFFSRASIETQTPTIREKAARMCARLAELQGTGAVLDLESIYLALTTDVLTQCSYGYSYNYLDNPDFAMKWKLVNTAGRQSAAIVRSFPLIGRVVRSLPMSLALRLVPPVGFIKSWMADVRSQVQRIKADPSLSEKLSDNKKRKETIFQQILASDLPETELSEDRLVDEGTLIATAGSETTAWAMTIISYHLIRNPNVLTKLRRELTSVMLKETEIPSWTVLEKLPYLNAVIKEGLRMAGGMLSRLPRVTDEEIVYKWWTIPAGTPVAMTPHLVLINSDIFPAPREFRPERWLENPGLERYMVAFGKGSRNCIGMQLAYAQLYTAVAVMHRRFELELFETGDGDVRPFRDLFTAGVRVDSKGIRVRILLEAGEKRI</sequence>
<dbReference type="EMBL" id="KZ613956">
    <property type="protein sequence ID" value="PMD33396.1"/>
    <property type="molecule type" value="Genomic_DNA"/>
</dbReference>
<protein>
    <submittedName>
        <fullName evidence="9">Cytochrome P450</fullName>
    </submittedName>
</protein>
<dbReference type="AlphaFoldDB" id="A0A2J6R4E6"/>
<dbReference type="Proteomes" id="UP000235786">
    <property type="component" value="Unassembled WGS sequence"/>
</dbReference>
<evidence type="ECO:0000256" key="5">
    <source>
        <dbReference type="ARBA" id="ARBA00023004"/>
    </source>
</evidence>
<keyword evidence="7 8" id="KW-0349">Heme</keyword>
<dbReference type="PRINTS" id="PR00385">
    <property type="entry name" value="P450"/>
</dbReference>
<comment type="similarity">
    <text evidence="2 8">Belongs to the cytochrome P450 family.</text>
</comment>
<dbReference type="STRING" id="1149755.A0A2J6R4E6"/>
<accession>A0A2J6R4E6</accession>
<keyword evidence="4 8" id="KW-0560">Oxidoreductase</keyword>
<evidence type="ECO:0000256" key="4">
    <source>
        <dbReference type="ARBA" id="ARBA00023002"/>
    </source>
</evidence>
<dbReference type="InterPro" id="IPR050121">
    <property type="entry name" value="Cytochrome_P450_monoxygenase"/>
</dbReference>
<name>A0A2J6R4E6_HYAVF</name>
<dbReference type="PRINTS" id="PR00463">
    <property type="entry name" value="EP450I"/>
</dbReference>
<dbReference type="GO" id="GO:0004497">
    <property type="term" value="F:monooxygenase activity"/>
    <property type="evidence" value="ECO:0007669"/>
    <property type="project" value="UniProtKB-KW"/>
</dbReference>
<dbReference type="GO" id="GO:0020037">
    <property type="term" value="F:heme binding"/>
    <property type="evidence" value="ECO:0007669"/>
    <property type="project" value="InterPro"/>
</dbReference>
<evidence type="ECO:0000256" key="1">
    <source>
        <dbReference type="ARBA" id="ARBA00001971"/>
    </source>
</evidence>
<dbReference type="SUPFAM" id="SSF48264">
    <property type="entry name" value="Cytochrome P450"/>
    <property type="match status" value="1"/>
</dbReference>
<comment type="cofactor">
    <cofactor evidence="1 7">
        <name>heme</name>
        <dbReference type="ChEBI" id="CHEBI:30413"/>
    </cofactor>
</comment>
<dbReference type="OrthoDB" id="3945418at2759"/>
<gene>
    <name evidence="9" type="ORF">L207DRAFT_548016</name>
</gene>
<evidence type="ECO:0000256" key="7">
    <source>
        <dbReference type="PIRSR" id="PIRSR602401-1"/>
    </source>
</evidence>
<dbReference type="InterPro" id="IPR036396">
    <property type="entry name" value="Cyt_P450_sf"/>
</dbReference>
<dbReference type="InterPro" id="IPR002401">
    <property type="entry name" value="Cyt_P450_E_grp-I"/>
</dbReference>
<evidence type="ECO:0000256" key="6">
    <source>
        <dbReference type="ARBA" id="ARBA00023033"/>
    </source>
</evidence>
<keyword evidence="5 7" id="KW-0408">Iron</keyword>
<evidence type="ECO:0000313" key="10">
    <source>
        <dbReference type="Proteomes" id="UP000235786"/>
    </source>
</evidence>
<organism evidence="9 10">
    <name type="scientific">Hyaloscypha variabilis (strain UAMH 11265 / GT02V1 / F)</name>
    <name type="common">Meliniomyces variabilis</name>
    <dbReference type="NCBI Taxonomy" id="1149755"/>
    <lineage>
        <taxon>Eukaryota</taxon>
        <taxon>Fungi</taxon>
        <taxon>Dikarya</taxon>
        <taxon>Ascomycota</taxon>
        <taxon>Pezizomycotina</taxon>
        <taxon>Leotiomycetes</taxon>
        <taxon>Helotiales</taxon>
        <taxon>Hyaloscyphaceae</taxon>
        <taxon>Hyaloscypha</taxon>
        <taxon>Hyaloscypha variabilis</taxon>
    </lineage>
</organism>
<proteinExistence type="inferred from homology"/>
<dbReference type="PANTHER" id="PTHR24305:SF157">
    <property type="entry name" value="N-ACETYLTRYPTOPHAN 6-HYDROXYLASE IVOC-RELATED"/>
    <property type="match status" value="1"/>
</dbReference>
<dbReference type="GO" id="GO:0016705">
    <property type="term" value="F:oxidoreductase activity, acting on paired donors, with incorporation or reduction of molecular oxygen"/>
    <property type="evidence" value="ECO:0007669"/>
    <property type="project" value="InterPro"/>
</dbReference>
<dbReference type="GO" id="GO:0005506">
    <property type="term" value="F:iron ion binding"/>
    <property type="evidence" value="ECO:0007669"/>
    <property type="project" value="InterPro"/>
</dbReference>
<dbReference type="InterPro" id="IPR001128">
    <property type="entry name" value="Cyt_P450"/>
</dbReference>
<dbReference type="PROSITE" id="PS00086">
    <property type="entry name" value="CYTOCHROME_P450"/>
    <property type="match status" value="1"/>
</dbReference>
<dbReference type="PANTHER" id="PTHR24305">
    <property type="entry name" value="CYTOCHROME P450"/>
    <property type="match status" value="1"/>
</dbReference>
<dbReference type="Gene3D" id="1.10.630.10">
    <property type="entry name" value="Cytochrome P450"/>
    <property type="match status" value="1"/>
</dbReference>
<evidence type="ECO:0000256" key="2">
    <source>
        <dbReference type="ARBA" id="ARBA00010617"/>
    </source>
</evidence>
<keyword evidence="3 7" id="KW-0479">Metal-binding</keyword>
<dbReference type="InterPro" id="IPR017972">
    <property type="entry name" value="Cyt_P450_CS"/>
</dbReference>
<dbReference type="CDD" id="cd11062">
    <property type="entry name" value="CYP58-like"/>
    <property type="match status" value="1"/>
</dbReference>
<evidence type="ECO:0000256" key="3">
    <source>
        <dbReference type="ARBA" id="ARBA00022723"/>
    </source>
</evidence>
<keyword evidence="10" id="KW-1185">Reference proteome</keyword>
<feature type="binding site" description="axial binding residue" evidence="7">
    <location>
        <position position="432"/>
    </location>
    <ligand>
        <name>heme</name>
        <dbReference type="ChEBI" id="CHEBI:30413"/>
    </ligand>
    <ligandPart>
        <name>Fe</name>
        <dbReference type="ChEBI" id="CHEBI:18248"/>
    </ligandPart>
</feature>
<evidence type="ECO:0000256" key="8">
    <source>
        <dbReference type="RuleBase" id="RU000461"/>
    </source>
</evidence>
<reference evidence="9 10" key="1">
    <citation type="submission" date="2016-04" db="EMBL/GenBank/DDBJ databases">
        <title>A degradative enzymes factory behind the ericoid mycorrhizal symbiosis.</title>
        <authorList>
            <consortium name="DOE Joint Genome Institute"/>
            <person name="Martino E."/>
            <person name="Morin E."/>
            <person name="Grelet G."/>
            <person name="Kuo A."/>
            <person name="Kohler A."/>
            <person name="Daghino S."/>
            <person name="Barry K."/>
            <person name="Choi C."/>
            <person name="Cichocki N."/>
            <person name="Clum A."/>
            <person name="Copeland A."/>
            <person name="Hainaut M."/>
            <person name="Haridas S."/>
            <person name="Labutti K."/>
            <person name="Lindquist E."/>
            <person name="Lipzen A."/>
            <person name="Khouja H.-R."/>
            <person name="Murat C."/>
            <person name="Ohm R."/>
            <person name="Olson A."/>
            <person name="Spatafora J."/>
            <person name="Veneault-Fourrey C."/>
            <person name="Henrissat B."/>
            <person name="Grigoriev I."/>
            <person name="Martin F."/>
            <person name="Perotto S."/>
        </authorList>
    </citation>
    <scope>NUCLEOTIDE SEQUENCE [LARGE SCALE GENOMIC DNA]</scope>
    <source>
        <strain evidence="9 10">F</strain>
    </source>
</reference>